<dbReference type="PANTHER" id="PTHR43133">
    <property type="entry name" value="RNA POLYMERASE ECF-TYPE SIGMA FACTO"/>
    <property type="match status" value="1"/>
</dbReference>
<evidence type="ECO:0000256" key="1">
    <source>
        <dbReference type="ARBA" id="ARBA00010641"/>
    </source>
</evidence>
<evidence type="ECO:0000256" key="2">
    <source>
        <dbReference type="ARBA" id="ARBA00023015"/>
    </source>
</evidence>
<feature type="domain" description="RNA polymerase sigma-70 region 2" evidence="5">
    <location>
        <begin position="33"/>
        <end position="97"/>
    </location>
</feature>
<keyword evidence="3" id="KW-0731">Sigma factor</keyword>
<sequence>MAWLARHALARRALLIAFGGAWPLSIVDDNFDLYFAHRRELVDYASAIVGDRSRGEDVVQEAFLRLRSPAIEHPIAEPLRYLRRIVRNLALDWTRRLSLERRIFENGAETEAIAEDRPGLERQLASREDLGLVYKAMSELPERTRIALELHRFEGWKLKDIAQHLGISTALAHTLVYEGLDHCRRALAKRS</sequence>
<dbReference type="PANTHER" id="PTHR43133:SF63">
    <property type="entry name" value="RNA POLYMERASE SIGMA FACTOR FECI-RELATED"/>
    <property type="match status" value="1"/>
</dbReference>
<keyword evidence="2" id="KW-0805">Transcription regulation</keyword>
<evidence type="ECO:0000313" key="8">
    <source>
        <dbReference type="Proteomes" id="UP000682843"/>
    </source>
</evidence>
<dbReference type="Gene3D" id="1.10.10.10">
    <property type="entry name" value="Winged helix-like DNA-binding domain superfamily/Winged helix DNA-binding domain"/>
    <property type="match status" value="1"/>
</dbReference>
<dbReference type="InterPro" id="IPR007627">
    <property type="entry name" value="RNA_pol_sigma70_r2"/>
</dbReference>
<evidence type="ECO:0000259" key="6">
    <source>
        <dbReference type="Pfam" id="PF08281"/>
    </source>
</evidence>
<evidence type="ECO:0000256" key="3">
    <source>
        <dbReference type="ARBA" id="ARBA00023082"/>
    </source>
</evidence>
<evidence type="ECO:0000313" key="7">
    <source>
        <dbReference type="EMBL" id="QUS39443.1"/>
    </source>
</evidence>
<gene>
    <name evidence="7" type="ORF">RPMA_11795</name>
</gene>
<dbReference type="SUPFAM" id="SSF88946">
    <property type="entry name" value="Sigma2 domain of RNA polymerase sigma factors"/>
    <property type="match status" value="1"/>
</dbReference>
<dbReference type="SUPFAM" id="SSF88659">
    <property type="entry name" value="Sigma3 and sigma4 domains of RNA polymerase sigma factors"/>
    <property type="match status" value="1"/>
</dbReference>
<dbReference type="NCBIfam" id="TIGR02937">
    <property type="entry name" value="sigma70-ECF"/>
    <property type="match status" value="1"/>
</dbReference>
<name>A0ABX8A6T6_9BRAD</name>
<keyword evidence="8" id="KW-1185">Reference proteome</keyword>
<dbReference type="InterPro" id="IPR039425">
    <property type="entry name" value="RNA_pol_sigma-70-like"/>
</dbReference>
<proteinExistence type="inferred from homology"/>
<protein>
    <submittedName>
        <fullName evidence="7">Sigma-70 family RNA polymerase sigma factor</fullName>
    </submittedName>
</protein>
<evidence type="ECO:0000256" key="4">
    <source>
        <dbReference type="ARBA" id="ARBA00023163"/>
    </source>
</evidence>
<accession>A0ABX8A6T6</accession>
<keyword evidence="4" id="KW-0804">Transcription</keyword>
<dbReference type="InterPro" id="IPR036388">
    <property type="entry name" value="WH-like_DNA-bd_sf"/>
</dbReference>
<dbReference type="Pfam" id="PF04542">
    <property type="entry name" value="Sigma70_r2"/>
    <property type="match status" value="1"/>
</dbReference>
<feature type="domain" description="RNA polymerase sigma factor 70 region 4 type 2" evidence="6">
    <location>
        <begin position="132"/>
        <end position="183"/>
    </location>
</feature>
<dbReference type="Proteomes" id="UP000682843">
    <property type="component" value="Chromosome"/>
</dbReference>
<evidence type="ECO:0000259" key="5">
    <source>
        <dbReference type="Pfam" id="PF04542"/>
    </source>
</evidence>
<dbReference type="EMBL" id="CP036498">
    <property type="protein sequence ID" value="QUS39443.1"/>
    <property type="molecule type" value="Genomic_DNA"/>
</dbReference>
<organism evidence="7 8">
    <name type="scientific">Tardiphaga alba</name>
    <dbReference type="NCBI Taxonomy" id="340268"/>
    <lineage>
        <taxon>Bacteria</taxon>
        <taxon>Pseudomonadati</taxon>
        <taxon>Pseudomonadota</taxon>
        <taxon>Alphaproteobacteria</taxon>
        <taxon>Hyphomicrobiales</taxon>
        <taxon>Nitrobacteraceae</taxon>
        <taxon>Tardiphaga</taxon>
    </lineage>
</organism>
<dbReference type="Pfam" id="PF08281">
    <property type="entry name" value="Sigma70_r4_2"/>
    <property type="match status" value="1"/>
</dbReference>
<dbReference type="InterPro" id="IPR013325">
    <property type="entry name" value="RNA_pol_sigma_r2"/>
</dbReference>
<dbReference type="InterPro" id="IPR013324">
    <property type="entry name" value="RNA_pol_sigma_r3/r4-like"/>
</dbReference>
<dbReference type="InterPro" id="IPR014284">
    <property type="entry name" value="RNA_pol_sigma-70_dom"/>
</dbReference>
<reference evidence="7 8" key="1">
    <citation type="submission" date="2019-02" db="EMBL/GenBank/DDBJ databases">
        <title>Emended description of the genus Rhodopseudomonas and description of Rhodopseudomonas albus sp. nov., a non-phototrophic, heavy-metal-tolerant bacterium isolated from garden soil.</title>
        <authorList>
            <person name="Bao Z."/>
            <person name="Cao W.W."/>
            <person name="Sato Y."/>
            <person name="Nishizawa T."/>
            <person name="Zhao J."/>
            <person name="Guo Y."/>
            <person name="Ohta H."/>
        </authorList>
    </citation>
    <scope>NUCLEOTIDE SEQUENCE [LARGE SCALE GENOMIC DNA]</scope>
    <source>
        <strain evidence="7 8">SK50-23</strain>
    </source>
</reference>
<dbReference type="InterPro" id="IPR013249">
    <property type="entry name" value="RNA_pol_sigma70_r4_t2"/>
</dbReference>
<comment type="similarity">
    <text evidence="1">Belongs to the sigma-70 factor family. ECF subfamily.</text>
</comment>
<dbReference type="Gene3D" id="1.10.1740.10">
    <property type="match status" value="1"/>
</dbReference>